<evidence type="ECO:0000313" key="2">
    <source>
        <dbReference type="EMBL" id="KAJ7686810.1"/>
    </source>
</evidence>
<accession>A0AAD7DAD4</accession>
<evidence type="ECO:0000313" key="3">
    <source>
        <dbReference type="Proteomes" id="UP001221757"/>
    </source>
</evidence>
<name>A0AAD7DAD4_MYCRO</name>
<dbReference type="AlphaFoldDB" id="A0AAD7DAD4"/>
<dbReference type="Proteomes" id="UP001221757">
    <property type="component" value="Unassembled WGS sequence"/>
</dbReference>
<feature type="region of interest" description="Disordered" evidence="1">
    <location>
        <begin position="199"/>
        <end position="233"/>
    </location>
</feature>
<evidence type="ECO:0000256" key="1">
    <source>
        <dbReference type="SAM" id="MobiDB-lite"/>
    </source>
</evidence>
<proteinExistence type="predicted"/>
<gene>
    <name evidence="2" type="ORF">B0H17DRAFT_704464</name>
</gene>
<feature type="compositionally biased region" description="Basic and acidic residues" evidence="1">
    <location>
        <begin position="135"/>
        <end position="148"/>
    </location>
</feature>
<keyword evidence="3" id="KW-1185">Reference proteome</keyword>
<organism evidence="2 3">
    <name type="scientific">Mycena rosella</name>
    <name type="common">Pink bonnet</name>
    <name type="synonym">Agaricus rosellus</name>
    <dbReference type="NCBI Taxonomy" id="1033263"/>
    <lineage>
        <taxon>Eukaryota</taxon>
        <taxon>Fungi</taxon>
        <taxon>Dikarya</taxon>
        <taxon>Basidiomycota</taxon>
        <taxon>Agaricomycotina</taxon>
        <taxon>Agaricomycetes</taxon>
        <taxon>Agaricomycetidae</taxon>
        <taxon>Agaricales</taxon>
        <taxon>Marasmiineae</taxon>
        <taxon>Mycenaceae</taxon>
        <taxon>Mycena</taxon>
    </lineage>
</organism>
<comment type="caution">
    <text evidence="2">The sequence shown here is derived from an EMBL/GenBank/DDBJ whole genome shotgun (WGS) entry which is preliminary data.</text>
</comment>
<feature type="compositionally biased region" description="Polar residues" evidence="1">
    <location>
        <begin position="199"/>
        <end position="218"/>
    </location>
</feature>
<protein>
    <submittedName>
        <fullName evidence="2">Uncharacterized protein</fullName>
    </submittedName>
</protein>
<sequence>MSFFLSRAVRCCRPHQRRYYRSLDCHTRLNCAFTTLSPTISTCPSASILLCCTASGANSAWRSFLGPATCTSILDLPLKVANVQHSCSISTSFAICTRLQEPSRSRLYGSLRRVDAVRCTTCAMSRSSVTYFGLDRPRSTRPSLDKPTGRPRTRTQVEATHANENALTVLVYLTVLCLNMRAVPILFCDADNASAMNESNRSAVQKRQAGQTGTSNAPPASKWGNCRFQRKSH</sequence>
<dbReference type="EMBL" id="JARKIE010000093">
    <property type="protein sequence ID" value="KAJ7686810.1"/>
    <property type="molecule type" value="Genomic_DNA"/>
</dbReference>
<reference evidence="2" key="1">
    <citation type="submission" date="2023-03" db="EMBL/GenBank/DDBJ databases">
        <title>Massive genome expansion in bonnet fungi (Mycena s.s.) driven by repeated elements and novel gene families across ecological guilds.</title>
        <authorList>
            <consortium name="Lawrence Berkeley National Laboratory"/>
            <person name="Harder C.B."/>
            <person name="Miyauchi S."/>
            <person name="Viragh M."/>
            <person name="Kuo A."/>
            <person name="Thoen E."/>
            <person name="Andreopoulos B."/>
            <person name="Lu D."/>
            <person name="Skrede I."/>
            <person name="Drula E."/>
            <person name="Henrissat B."/>
            <person name="Morin E."/>
            <person name="Kohler A."/>
            <person name="Barry K."/>
            <person name="LaButti K."/>
            <person name="Morin E."/>
            <person name="Salamov A."/>
            <person name="Lipzen A."/>
            <person name="Mereny Z."/>
            <person name="Hegedus B."/>
            <person name="Baldrian P."/>
            <person name="Stursova M."/>
            <person name="Weitz H."/>
            <person name="Taylor A."/>
            <person name="Grigoriev I.V."/>
            <person name="Nagy L.G."/>
            <person name="Martin F."/>
            <person name="Kauserud H."/>
        </authorList>
    </citation>
    <scope>NUCLEOTIDE SEQUENCE</scope>
    <source>
        <strain evidence="2">CBHHK067</strain>
    </source>
</reference>
<feature type="region of interest" description="Disordered" evidence="1">
    <location>
        <begin position="135"/>
        <end position="159"/>
    </location>
</feature>